<feature type="region of interest" description="Disordered" evidence="1">
    <location>
        <begin position="219"/>
        <end position="250"/>
    </location>
</feature>
<feature type="transmembrane region" description="Helical" evidence="2">
    <location>
        <begin position="194"/>
        <end position="214"/>
    </location>
</feature>
<dbReference type="Proteomes" id="UP000273982">
    <property type="component" value="Chromosome"/>
</dbReference>
<reference evidence="3 4" key="1">
    <citation type="submission" date="2018-11" db="EMBL/GenBank/DDBJ databases">
        <title>Genome squencing of methanotrophic bacteria isolated from alkaline groundwater in Korea.</title>
        <authorList>
            <person name="Nguyen L.N."/>
        </authorList>
    </citation>
    <scope>NUCLEOTIDE SEQUENCE [LARGE SCALE GENOMIC DNA]</scope>
    <source>
        <strain evidence="3 4">GW6</strain>
    </source>
</reference>
<feature type="transmembrane region" description="Helical" evidence="2">
    <location>
        <begin position="32"/>
        <end position="52"/>
    </location>
</feature>
<evidence type="ECO:0000256" key="2">
    <source>
        <dbReference type="SAM" id="Phobius"/>
    </source>
</evidence>
<protein>
    <submittedName>
        <fullName evidence="3">Uncharacterized protein</fullName>
    </submittedName>
</protein>
<dbReference type="RefSeq" id="WP_124737501.1">
    <property type="nucleotide sequence ID" value="NZ_CP034086.1"/>
</dbReference>
<sequence length="250" mass="27221">MRDGGNPEAHPAPDVGEDRFAQRNACRFARGLRLAVLSAAAVVVTMVAGAPAPAEAHGRLGAAEGRCRLFIGPDIMNFTGYLPEASKNEFCEDIPATGPIIMVFDAEQEELRDMKVELRIVKDIGGEEKENQDLQAVTVAYREPKSYPTGTINFEHTFNEPGYFVGIVTVTGDHGERWVSRFPFSVGKSFMRDLPVYLTLGLGTIAAFLIYLVHRRRDTTTAAKAHKPPPPPPPPSAPDEDHGPEATPAE</sequence>
<dbReference type="EMBL" id="CP034086">
    <property type="protein sequence ID" value="AZG75631.1"/>
    <property type="molecule type" value="Genomic_DNA"/>
</dbReference>
<feature type="compositionally biased region" description="Pro residues" evidence="1">
    <location>
        <begin position="228"/>
        <end position="237"/>
    </location>
</feature>
<organism evidence="3 4">
    <name type="scientific">Methylocystis rosea</name>
    <dbReference type="NCBI Taxonomy" id="173366"/>
    <lineage>
        <taxon>Bacteria</taxon>
        <taxon>Pseudomonadati</taxon>
        <taxon>Pseudomonadota</taxon>
        <taxon>Alphaproteobacteria</taxon>
        <taxon>Hyphomicrobiales</taxon>
        <taxon>Methylocystaceae</taxon>
        <taxon>Methylocystis</taxon>
    </lineage>
</organism>
<accession>A0A3G8M142</accession>
<dbReference type="AlphaFoldDB" id="A0A3G8M142"/>
<evidence type="ECO:0000313" key="3">
    <source>
        <dbReference type="EMBL" id="AZG75631.1"/>
    </source>
</evidence>
<evidence type="ECO:0000256" key="1">
    <source>
        <dbReference type="SAM" id="MobiDB-lite"/>
    </source>
</evidence>
<keyword evidence="2" id="KW-0812">Transmembrane</keyword>
<proteinExistence type="predicted"/>
<gene>
    <name evidence="3" type="ORF">EHO51_02120</name>
</gene>
<keyword evidence="2" id="KW-1133">Transmembrane helix</keyword>
<name>A0A3G8M142_9HYPH</name>
<keyword evidence="2" id="KW-0472">Membrane</keyword>
<dbReference type="KEGG" id="mros:EHO51_02120"/>
<evidence type="ECO:0000313" key="4">
    <source>
        <dbReference type="Proteomes" id="UP000273982"/>
    </source>
</evidence>